<name>A0A3G6J4N1_9CORY</name>
<evidence type="ECO:0000313" key="10">
    <source>
        <dbReference type="EMBL" id="AZA11370.1"/>
    </source>
</evidence>
<keyword evidence="8" id="KW-0963">Cytoplasm</keyword>
<comment type="subcellular location">
    <subcellularLocation>
        <location evidence="8">Cytoplasm</location>
    </subcellularLocation>
</comment>
<dbReference type="Gene3D" id="3.40.50.300">
    <property type="entry name" value="P-loop containing nucleotide triphosphate hydrolases"/>
    <property type="match status" value="1"/>
</dbReference>
<evidence type="ECO:0000256" key="8">
    <source>
        <dbReference type="HAMAP-Rule" id="MF_00238"/>
    </source>
</evidence>
<organism evidence="10 11">
    <name type="scientific">Corynebacterium gerontici</name>
    <dbReference type="NCBI Taxonomy" id="2079234"/>
    <lineage>
        <taxon>Bacteria</taxon>
        <taxon>Bacillati</taxon>
        <taxon>Actinomycetota</taxon>
        <taxon>Actinomycetes</taxon>
        <taxon>Mycobacteriales</taxon>
        <taxon>Corynebacteriaceae</taxon>
        <taxon>Corynebacterium</taxon>
    </lineage>
</organism>
<dbReference type="Pfam" id="PF02224">
    <property type="entry name" value="Cytidylate_kin"/>
    <property type="match status" value="1"/>
</dbReference>
<dbReference type="GO" id="GO:0036430">
    <property type="term" value="F:CMP kinase activity"/>
    <property type="evidence" value="ECO:0007669"/>
    <property type="project" value="RHEA"/>
</dbReference>
<reference evidence="10 11" key="1">
    <citation type="submission" date="2018-11" db="EMBL/GenBank/DDBJ databases">
        <authorList>
            <person name="Kleinhagauer T."/>
            <person name="Glaeser S.P."/>
            <person name="Spergser J."/>
            <person name="Ruckert C."/>
            <person name="Kaempfer P."/>
            <person name="Busse H.-J."/>
        </authorList>
    </citation>
    <scope>NUCLEOTIDE SEQUENCE [LARGE SCALE GENOMIC DNA]</scope>
    <source>
        <strain evidence="10 11">W8</strain>
    </source>
</reference>
<dbReference type="CDD" id="cd02020">
    <property type="entry name" value="CMPK"/>
    <property type="match status" value="1"/>
</dbReference>
<dbReference type="NCBIfam" id="TIGR00017">
    <property type="entry name" value="cmk"/>
    <property type="match status" value="1"/>
</dbReference>
<evidence type="ECO:0000256" key="4">
    <source>
        <dbReference type="ARBA" id="ARBA00022777"/>
    </source>
</evidence>
<evidence type="ECO:0000256" key="3">
    <source>
        <dbReference type="ARBA" id="ARBA00022741"/>
    </source>
</evidence>
<dbReference type="GO" id="GO:0006220">
    <property type="term" value="P:pyrimidine nucleotide metabolic process"/>
    <property type="evidence" value="ECO:0007669"/>
    <property type="project" value="UniProtKB-UniRule"/>
</dbReference>
<evidence type="ECO:0000256" key="2">
    <source>
        <dbReference type="ARBA" id="ARBA00022679"/>
    </source>
</evidence>
<keyword evidence="4 8" id="KW-0418">Kinase</keyword>
<gene>
    <name evidence="8 10" type="primary">cmk</name>
    <name evidence="10" type="ORF">CGERO_05305</name>
</gene>
<dbReference type="GO" id="GO:0015949">
    <property type="term" value="P:nucleobase-containing small molecule interconversion"/>
    <property type="evidence" value="ECO:0007669"/>
    <property type="project" value="TreeGrafter"/>
</dbReference>
<feature type="domain" description="Cytidylate kinase" evidence="9">
    <location>
        <begin position="15"/>
        <end position="228"/>
    </location>
</feature>
<feature type="binding site" evidence="8">
    <location>
        <begin position="19"/>
        <end position="27"/>
    </location>
    <ligand>
        <name>ATP</name>
        <dbReference type="ChEBI" id="CHEBI:30616"/>
    </ligand>
</feature>
<sequence>MDKTSINNCAQGLIVAVDGPSGAGKSTVCRIVAEDFGAKYLDTGAMYRVATLHVLNQGIDPSDTDAVIRATSTLPLEMNDDPTSKSVVLNGEDVSKEIRGAAVTKHVSAVSAIPEVRHNLVAVQRALATRAGRCILDGRDIGTNVLKDAPLKIFLSASAEVRAQRRYEQDLAAGRDSDFETVLADVLRRDHADSTRATAPLRAAEDAIQVDTSEMTLEQVIERVTHLVIESAGRTK</sequence>
<dbReference type="KEGG" id="cgk:CGERO_05305"/>
<keyword evidence="11" id="KW-1185">Reference proteome</keyword>
<dbReference type="EMBL" id="CP033897">
    <property type="protein sequence ID" value="AZA11370.1"/>
    <property type="molecule type" value="Genomic_DNA"/>
</dbReference>
<dbReference type="SUPFAM" id="SSF52540">
    <property type="entry name" value="P-loop containing nucleoside triphosphate hydrolases"/>
    <property type="match status" value="1"/>
</dbReference>
<dbReference type="InterPro" id="IPR003136">
    <property type="entry name" value="Cytidylate_kin"/>
</dbReference>
<comment type="catalytic activity">
    <reaction evidence="6 8">
        <text>dCMP + ATP = dCDP + ADP</text>
        <dbReference type="Rhea" id="RHEA:25094"/>
        <dbReference type="ChEBI" id="CHEBI:30616"/>
        <dbReference type="ChEBI" id="CHEBI:57566"/>
        <dbReference type="ChEBI" id="CHEBI:58593"/>
        <dbReference type="ChEBI" id="CHEBI:456216"/>
        <dbReference type="EC" id="2.7.4.25"/>
    </reaction>
</comment>
<dbReference type="EC" id="2.7.4.25" evidence="8"/>
<dbReference type="Proteomes" id="UP000271587">
    <property type="component" value="Chromosome"/>
</dbReference>
<proteinExistence type="inferred from homology"/>
<keyword evidence="5 8" id="KW-0067">ATP-binding</keyword>
<evidence type="ECO:0000313" key="11">
    <source>
        <dbReference type="Proteomes" id="UP000271587"/>
    </source>
</evidence>
<dbReference type="OrthoDB" id="9807434at2"/>
<evidence type="ECO:0000256" key="6">
    <source>
        <dbReference type="ARBA" id="ARBA00047615"/>
    </source>
</evidence>
<dbReference type="HAMAP" id="MF_00238">
    <property type="entry name" value="Cytidyl_kinase_type1"/>
    <property type="match status" value="1"/>
</dbReference>
<protein>
    <recommendedName>
        <fullName evidence="8">Cytidylate kinase</fullName>
        <shortName evidence="8">CK</shortName>
        <ecNumber evidence="8">2.7.4.25</ecNumber>
    </recommendedName>
    <alternativeName>
        <fullName evidence="8">Cytidine monophosphate kinase</fullName>
        <shortName evidence="8">CMP kinase</shortName>
    </alternativeName>
</protein>
<evidence type="ECO:0000256" key="5">
    <source>
        <dbReference type="ARBA" id="ARBA00022840"/>
    </source>
</evidence>
<dbReference type="RefSeq" id="WP_123933917.1">
    <property type="nucleotide sequence ID" value="NZ_CP033897.1"/>
</dbReference>
<evidence type="ECO:0000256" key="1">
    <source>
        <dbReference type="ARBA" id="ARBA00009427"/>
    </source>
</evidence>
<evidence type="ECO:0000259" key="9">
    <source>
        <dbReference type="Pfam" id="PF02224"/>
    </source>
</evidence>
<dbReference type="InterPro" id="IPR027417">
    <property type="entry name" value="P-loop_NTPase"/>
</dbReference>
<dbReference type="PANTHER" id="PTHR21299:SF2">
    <property type="entry name" value="CYTIDYLATE KINASE"/>
    <property type="match status" value="1"/>
</dbReference>
<dbReference type="GO" id="GO:0005829">
    <property type="term" value="C:cytosol"/>
    <property type="evidence" value="ECO:0007669"/>
    <property type="project" value="TreeGrafter"/>
</dbReference>
<dbReference type="GO" id="GO:0036431">
    <property type="term" value="F:dCMP kinase activity"/>
    <property type="evidence" value="ECO:0007669"/>
    <property type="project" value="InterPro"/>
</dbReference>
<dbReference type="PANTHER" id="PTHR21299">
    <property type="entry name" value="CYTIDYLATE KINASE/PANTOATE-BETA-ALANINE LIGASE"/>
    <property type="match status" value="1"/>
</dbReference>
<comment type="catalytic activity">
    <reaction evidence="7 8">
        <text>CMP + ATP = CDP + ADP</text>
        <dbReference type="Rhea" id="RHEA:11600"/>
        <dbReference type="ChEBI" id="CHEBI:30616"/>
        <dbReference type="ChEBI" id="CHEBI:58069"/>
        <dbReference type="ChEBI" id="CHEBI:60377"/>
        <dbReference type="ChEBI" id="CHEBI:456216"/>
        <dbReference type="EC" id="2.7.4.25"/>
    </reaction>
</comment>
<evidence type="ECO:0000256" key="7">
    <source>
        <dbReference type="ARBA" id="ARBA00048478"/>
    </source>
</evidence>
<dbReference type="AlphaFoldDB" id="A0A3G6J4N1"/>
<dbReference type="GO" id="GO:0005524">
    <property type="term" value="F:ATP binding"/>
    <property type="evidence" value="ECO:0007669"/>
    <property type="project" value="UniProtKB-UniRule"/>
</dbReference>
<dbReference type="InterPro" id="IPR011994">
    <property type="entry name" value="Cytidylate_kinase_dom"/>
</dbReference>
<comment type="similarity">
    <text evidence="1 8">Belongs to the cytidylate kinase family. Type 1 subfamily.</text>
</comment>
<keyword evidence="3 8" id="KW-0547">Nucleotide-binding</keyword>
<keyword evidence="2 8" id="KW-0808">Transferase</keyword>
<accession>A0A3G6J4N1</accession>